<protein>
    <submittedName>
        <fullName evidence="2">Uncharacterized protein</fullName>
    </submittedName>
</protein>
<keyword evidence="3" id="KW-1185">Reference proteome</keyword>
<proteinExistence type="predicted"/>
<feature type="compositionally biased region" description="Pro residues" evidence="1">
    <location>
        <begin position="72"/>
        <end position="83"/>
    </location>
</feature>
<name>A0AAP0J0T0_9MAGN</name>
<evidence type="ECO:0000313" key="3">
    <source>
        <dbReference type="Proteomes" id="UP001417504"/>
    </source>
</evidence>
<evidence type="ECO:0000256" key="1">
    <source>
        <dbReference type="SAM" id="MobiDB-lite"/>
    </source>
</evidence>
<dbReference type="Proteomes" id="UP001417504">
    <property type="component" value="Unassembled WGS sequence"/>
</dbReference>
<dbReference type="AlphaFoldDB" id="A0AAP0J0T0"/>
<accession>A0AAP0J0T0</accession>
<organism evidence="2 3">
    <name type="scientific">Stephania japonica</name>
    <dbReference type="NCBI Taxonomy" id="461633"/>
    <lineage>
        <taxon>Eukaryota</taxon>
        <taxon>Viridiplantae</taxon>
        <taxon>Streptophyta</taxon>
        <taxon>Embryophyta</taxon>
        <taxon>Tracheophyta</taxon>
        <taxon>Spermatophyta</taxon>
        <taxon>Magnoliopsida</taxon>
        <taxon>Ranunculales</taxon>
        <taxon>Menispermaceae</taxon>
        <taxon>Menispermoideae</taxon>
        <taxon>Cissampelideae</taxon>
        <taxon>Stephania</taxon>
    </lineage>
</organism>
<dbReference type="EMBL" id="JBBNAE010000005">
    <property type="protein sequence ID" value="KAK9124650.1"/>
    <property type="molecule type" value="Genomic_DNA"/>
</dbReference>
<reference evidence="2 3" key="1">
    <citation type="submission" date="2024-01" db="EMBL/GenBank/DDBJ databases">
        <title>Genome assemblies of Stephania.</title>
        <authorList>
            <person name="Yang L."/>
        </authorList>
    </citation>
    <scope>NUCLEOTIDE SEQUENCE [LARGE SCALE GENOMIC DNA]</scope>
    <source>
        <strain evidence="2">QJT</strain>
        <tissue evidence="2">Leaf</tissue>
    </source>
</reference>
<feature type="region of interest" description="Disordered" evidence="1">
    <location>
        <begin position="32"/>
        <end position="83"/>
    </location>
</feature>
<gene>
    <name evidence="2" type="ORF">Sjap_014252</name>
</gene>
<sequence length="200" mass="21380">MAASSTGSLETSANSHPTFSFSTTHFMNSSFSDLLNSGGGEDENRGNRVGGGLSERISDRIGGAGVPKFKSIPPPSLPISPPAPSPSSYFAIPPGLSPAELLDSPVLLSASNILPSPTTGTFPSQTFNWSVKQEDKNNYSDFSFQTHHHNHPKQSIFQQSKPTIQSVSRALQVTTPTMGLPREIKTENRALCSPIPDLFP</sequence>
<evidence type="ECO:0000313" key="2">
    <source>
        <dbReference type="EMBL" id="KAK9124650.1"/>
    </source>
</evidence>
<comment type="caution">
    <text evidence="2">The sequence shown here is derived from an EMBL/GenBank/DDBJ whole genome shotgun (WGS) entry which is preliminary data.</text>
</comment>